<feature type="domain" description="DNA helicase Pif1-like DEAD-box helicase" evidence="2">
    <location>
        <begin position="1"/>
        <end position="100"/>
    </location>
</feature>
<evidence type="ECO:0000256" key="1">
    <source>
        <dbReference type="RuleBase" id="RU363044"/>
    </source>
</evidence>
<comment type="caution">
    <text evidence="3">The sequence shown here is derived from an EMBL/GenBank/DDBJ whole genome shotgun (WGS) entry which is preliminary data.</text>
</comment>
<evidence type="ECO:0000313" key="3">
    <source>
        <dbReference type="EMBL" id="KAK6763801.1"/>
    </source>
</evidence>
<evidence type="ECO:0000259" key="2">
    <source>
        <dbReference type="Pfam" id="PF05970"/>
    </source>
</evidence>
<dbReference type="PANTHER" id="PTHR10492">
    <property type="match status" value="1"/>
</dbReference>
<accession>A0ABR1EPK0</accession>
<keyword evidence="1" id="KW-0227">DNA damage</keyword>
<protein>
    <recommendedName>
        <fullName evidence="1">ATP-dependent DNA helicase</fullName>
        <ecNumber evidence="1">5.6.2.3</ecNumber>
    </recommendedName>
</protein>
<dbReference type="EC" id="5.6.2.3" evidence="1"/>
<comment type="catalytic activity">
    <reaction evidence="1">
        <text>ATP + H2O = ADP + phosphate + H(+)</text>
        <dbReference type="Rhea" id="RHEA:13065"/>
        <dbReference type="ChEBI" id="CHEBI:15377"/>
        <dbReference type="ChEBI" id="CHEBI:15378"/>
        <dbReference type="ChEBI" id="CHEBI:30616"/>
        <dbReference type="ChEBI" id="CHEBI:43474"/>
        <dbReference type="ChEBI" id="CHEBI:456216"/>
        <dbReference type="EC" id="5.6.2.3"/>
    </reaction>
</comment>
<dbReference type="Pfam" id="PF05970">
    <property type="entry name" value="PIF1"/>
    <property type="match status" value="1"/>
</dbReference>
<comment type="similarity">
    <text evidence="1">Belongs to the helicase family.</text>
</comment>
<evidence type="ECO:0000313" key="4">
    <source>
        <dbReference type="EMBL" id="KAK6763846.1"/>
    </source>
</evidence>
<keyword evidence="1" id="KW-0547">Nucleotide-binding</keyword>
<proteinExistence type="inferred from homology"/>
<dbReference type="Gene3D" id="3.40.50.300">
    <property type="entry name" value="P-loop containing nucleotide triphosphate hydrolases"/>
    <property type="match status" value="1"/>
</dbReference>
<dbReference type="InterPro" id="IPR027417">
    <property type="entry name" value="P-loop_NTPase"/>
</dbReference>
<dbReference type="PANTHER" id="PTHR10492:SF57">
    <property type="entry name" value="ATP-DEPENDENT DNA HELICASE"/>
    <property type="match status" value="1"/>
</dbReference>
<evidence type="ECO:0000313" key="5">
    <source>
        <dbReference type="Proteomes" id="UP001303046"/>
    </source>
</evidence>
<reference evidence="3 5" key="1">
    <citation type="submission" date="2023-08" db="EMBL/GenBank/DDBJ databases">
        <title>A Necator americanus chromosomal reference genome.</title>
        <authorList>
            <person name="Ilik V."/>
            <person name="Petrzelkova K.J."/>
            <person name="Pardy F."/>
            <person name="Fuh T."/>
            <person name="Niatou-Singa F.S."/>
            <person name="Gouil Q."/>
            <person name="Baker L."/>
            <person name="Ritchie M.E."/>
            <person name="Jex A.R."/>
            <person name="Gazzola D."/>
            <person name="Li H."/>
            <person name="Toshio Fujiwara R."/>
            <person name="Zhan B."/>
            <person name="Aroian R.V."/>
            <person name="Pafco B."/>
            <person name="Schwarz E.M."/>
        </authorList>
    </citation>
    <scope>NUCLEOTIDE SEQUENCE [LARGE SCALE GENOMIC DNA]</scope>
    <source>
        <strain evidence="3 5">Aroian</strain>
        <tissue evidence="3">Whole animal</tissue>
    </source>
</reference>
<dbReference type="SUPFAM" id="SSF52540">
    <property type="entry name" value="P-loop containing nucleoside triphosphate hydrolases"/>
    <property type="match status" value="1"/>
</dbReference>
<organism evidence="3 5">
    <name type="scientific">Necator americanus</name>
    <name type="common">Human hookworm</name>
    <dbReference type="NCBI Taxonomy" id="51031"/>
    <lineage>
        <taxon>Eukaryota</taxon>
        <taxon>Metazoa</taxon>
        <taxon>Ecdysozoa</taxon>
        <taxon>Nematoda</taxon>
        <taxon>Chromadorea</taxon>
        <taxon>Rhabditida</taxon>
        <taxon>Rhabditina</taxon>
        <taxon>Rhabditomorpha</taxon>
        <taxon>Strongyloidea</taxon>
        <taxon>Ancylostomatidae</taxon>
        <taxon>Bunostominae</taxon>
        <taxon>Necator</taxon>
    </lineage>
</organism>
<gene>
    <name evidence="3" type="primary">Necator_chrX.g24382</name>
    <name evidence="4" type="synonym">Necator_chrX.g24416</name>
    <name evidence="3" type="ORF">RB195_024217</name>
    <name evidence="4" type="ORF">RB195_024251</name>
</gene>
<dbReference type="InterPro" id="IPR010285">
    <property type="entry name" value="DNA_helicase_pif1-like_DEAD"/>
</dbReference>
<sequence length="104" mass="11838">MKRQQKEARPLMAINIIIWDGISMAPRCALEAVEGLLRDIMQSNRPFGGKRLIIVGDFRQVLPIVEHGQRDDLVNSCVTNSVLWSLFKIHRLQVNMRTREAGLG</sequence>
<keyword evidence="5" id="KW-1185">Reference proteome</keyword>
<keyword evidence="1" id="KW-0234">DNA repair</keyword>
<dbReference type="EMBL" id="JAVFWL010000006">
    <property type="protein sequence ID" value="KAK6763801.1"/>
    <property type="molecule type" value="Genomic_DNA"/>
</dbReference>
<keyword evidence="1" id="KW-0347">Helicase</keyword>
<keyword evidence="1" id="KW-0378">Hydrolase</keyword>
<dbReference type="Proteomes" id="UP001303046">
    <property type="component" value="Unassembled WGS sequence"/>
</dbReference>
<comment type="cofactor">
    <cofactor evidence="1">
        <name>Mg(2+)</name>
        <dbReference type="ChEBI" id="CHEBI:18420"/>
    </cofactor>
</comment>
<keyword evidence="1" id="KW-0233">DNA recombination</keyword>
<dbReference type="EMBL" id="JAVFWL010000006">
    <property type="protein sequence ID" value="KAK6763846.1"/>
    <property type="molecule type" value="Genomic_DNA"/>
</dbReference>
<keyword evidence="1" id="KW-0067">ATP-binding</keyword>
<name>A0ABR1EPK0_NECAM</name>